<keyword evidence="2" id="KW-1185">Reference proteome</keyword>
<dbReference type="EMBL" id="JACJID010000005">
    <property type="protein sequence ID" value="MBA8929422.1"/>
    <property type="molecule type" value="Genomic_DNA"/>
</dbReference>
<reference evidence="1 2" key="1">
    <citation type="submission" date="2020-08" db="EMBL/GenBank/DDBJ databases">
        <title>Genomic Encyclopedia of Archaeal and Bacterial Type Strains, Phase II (KMG-II): from individual species to whole genera.</title>
        <authorList>
            <person name="Goeker M."/>
        </authorList>
    </citation>
    <scope>NUCLEOTIDE SEQUENCE [LARGE SCALE GENOMIC DNA]</scope>
    <source>
        <strain evidence="1 2">DSM 43850</strain>
    </source>
</reference>
<evidence type="ECO:0000313" key="2">
    <source>
        <dbReference type="Proteomes" id="UP000517916"/>
    </source>
</evidence>
<organism evidence="1 2">
    <name type="scientific">Kutzneria viridogrisea</name>
    <dbReference type="NCBI Taxonomy" id="47990"/>
    <lineage>
        <taxon>Bacteria</taxon>
        <taxon>Bacillati</taxon>
        <taxon>Actinomycetota</taxon>
        <taxon>Actinomycetes</taxon>
        <taxon>Pseudonocardiales</taxon>
        <taxon>Pseudonocardiaceae</taxon>
        <taxon>Kutzneria</taxon>
    </lineage>
</organism>
<dbReference type="InterPro" id="IPR010773">
    <property type="entry name" value="Mycophage_PG1_Gp7"/>
</dbReference>
<sequence length="264" mass="28849">MHLYHLILAIGATGRLTRLTTTDVITQPLRRRVHRLVLYNRSERATLAPQQWAPVTSGSRTLPRHWVYALLTCDWCVAVWIATAIVTVDSVCGNSPAVLVPEAVLATAFFAGWLTTNSTSARHVQPQEGTAAMTTEKTAIASPWVIAYAELATLYALERANARLLHQLPRSARHHSNGLRTADRATWHTKIATDDIDVDQLLDGALARLDNAEQVLGAETAVCLRDTIGTYLKILLAAGLPFSRDDLARVLASRQQCLPSSTAA</sequence>
<name>A0ABR6BS31_9PSEU</name>
<dbReference type="Pfam" id="PF07098">
    <property type="entry name" value="DUF1360"/>
    <property type="match status" value="1"/>
</dbReference>
<accession>A0ABR6BS31</accession>
<evidence type="ECO:0008006" key="3">
    <source>
        <dbReference type="Google" id="ProtNLM"/>
    </source>
</evidence>
<comment type="caution">
    <text evidence="1">The sequence shown here is derived from an EMBL/GenBank/DDBJ whole genome shotgun (WGS) entry which is preliminary data.</text>
</comment>
<gene>
    <name evidence="1" type="ORF">BC739_006640</name>
</gene>
<proteinExistence type="predicted"/>
<evidence type="ECO:0000313" key="1">
    <source>
        <dbReference type="EMBL" id="MBA8929422.1"/>
    </source>
</evidence>
<dbReference type="Proteomes" id="UP000517916">
    <property type="component" value="Unassembled WGS sequence"/>
</dbReference>
<dbReference type="RefSeq" id="WP_182839342.1">
    <property type="nucleotide sequence ID" value="NZ_JACJID010000005.1"/>
</dbReference>
<protein>
    <recommendedName>
        <fullName evidence="3">DUF1360 domain-containing protein</fullName>
    </recommendedName>
</protein>